<protein>
    <submittedName>
        <fullName evidence="2">Uncharacterized protein</fullName>
    </submittedName>
</protein>
<comment type="caution">
    <text evidence="2">The sequence shown here is derived from an EMBL/GenBank/DDBJ whole genome shotgun (WGS) entry which is preliminary data.</text>
</comment>
<dbReference type="EMBL" id="JABVXQ010000006">
    <property type="protein sequence ID" value="KAF6104201.1"/>
    <property type="molecule type" value="Genomic_DNA"/>
</dbReference>
<evidence type="ECO:0000313" key="3">
    <source>
        <dbReference type="Proteomes" id="UP000664940"/>
    </source>
</evidence>
<proteinExistence type="predicted"/>
<feature type="region of interest" description="Disordered" evidence="1">
    <location>
        <begin position="1"/>
        <end position="49"/>
    </location>
</feature>
<evidence type="ECO:0000256" key="1">
    <source>
        <dbReference type="SAM" id="MobiDB-lite"/>
    </source>
</evidence>
<sequence>MVSMAGTCAKERRRERGRRTEASTGCLLHVPGPGFRDQTHNPGTGHLHSRWQGHAVLTLTRRQRSGVRCRNGGAEPWEPHTSSPGGFNLLNDRPSVPWGLGYQGTDTVLAERATSIKTQWQRSGNSARHYTAAGPTYS</sequence>
<evidence type="ECO:0000313" key="2">
    <source>
        <dbReference type="EMBL" id="KAF6104201.1"/>
    </source>
</evidence>
<name>A0A834E548_9CHIR</name>
<dbReference type="Proteomes" id="UP000664940">
    <property type="component" value="Unassembled WGS sequence"/>
</dbReference>
<organism evidence="2 3">
    <name type="scientific">Phyllostomus discolor</name>
    <name type="common">pale spear-nosed bat</name>
    <dbReference type="NCBI Taxonomy" id="89673"/>
    <lineage>
        <taxon>Eukaryota</taxon>
        <taxon>Metazoa</taxon>
        <taxon>Chordata</taxon>
        <taxon>Craniata</taxon>
        <taxon>Vertebrata</taxon>
        <taxon>Euteleostomi</taxon>
        <taxon>Mammalia</taxon>
        <taxon>Eutheria</taxon>
        <taxon>Laurasiatheria</taxon>
        <taxon>Chiroptera</taxon>
        <taxon>Yangochiroptera</taxon>
        <taxon>Phyllostomidae</taxon>
        <taxon>Phyllostominae</taxon>
        <taxon>Phyllostomus</taxon>
    </lineage>
</organism>
<gene>
    <name evidence="2" type="ORF">HJG60_011208</name>
</gene>
<accession>A0A834E548</accession>
<feature type="compositionally biased region" description="Basic and acidic residues" evidence="1">
    <location>
        <begin position="9"/>
        <end position="21"/>
    </location>
</feature>
<feature type="region of interest" description="Disordered" evidence="1">
    <location>
        <begin position="62"/>
        <end position="90"/>
    </location>
</feature>
<reference evidence="2 3" key="1">
    <citation type="journal article" date="2020" name="Nature">
        <title>Six reference-quality genomes reveal evolution of bat adaptations.</title>
        <authorList>
            <person name="Jebb D."/>
            <person name="Huang Z."/>
            <person name="Pippel M."/>
            <person name="Hughes G.M."/>
            <person name="Lavrichenko K."/>
            <person name="Devanna P."/>
            <person name="Winkler S."/>
            <person name="Jermiin L.S."/>
            <person name="Skirmuntt E.C."/>
            <person name="Katzourakis A."/>
            <person name="Burkitt-Gray L."/>
            <person name="Ray D.A."/>
            <person name="Sullivan K.A.M."/>
            <person name="Roscito J.G."/>
            <person name="Kirilenko B.M."/>
            <person name="Davalos L.M."/>
            <person name="Corthals A.P."/>
            <person name="Power M.L."/>
            <person name="Jones G."/>
            <person name="Ransome R.D."/>
            <person name="Dechmann D.K.N."/>
            <person name="Locatelli A.G."/>
            <person name="Puechmaille S.J."/>
            <person name="Fedrigo O."/>
            <person name="Jarvis E.D."/>
            <person name="Hiller M."/>
            <person name="Vernes S.C."/>
            <person name="Myers E.W."/>
            <person name="Teeling E.C."/>
        </authorList>
    </citation>
    <scope>NUCLEOTIDE SEQUENCE [LARGE SCALE GENOMIC DNA]</scope>
    <source>
        <strain evidence="2">Bat1K_MPI-CBG_1</strain>
    </source>
</reference>
<dbReference type="AlphaFoldDB" id="A0A834E548"/>